<protein>
    <recommendedName>
        <fullName evidence="3">STAS/SEC14 domain-containing protein</fullName>
    </recommendedName>
</protein>
<dbReference type="RefSeq" id="WP_345238523.1">
    <property type="nucleotide sequence ID" value="NZ_BAABGZ010000082.1"/>
</dbReference>
<keyword evidence="2" id="KW-1185">Reference proteome</keyword>
<evidence type="ECO:0000313" key="1">
    <source>
        <dbReference type="EMBL" id="GAA4371002.1"/>
    </source>
</evidence>
<evidence type="ECO:0000313" key="2">
    <source>
        <dbReference type="Proteomes" id="UP001501153"/>
    </source>
</evidence>
<comment type="caution">
    <text evidence="1">The sequence shown here is derived from an EMBL/GenBank/DDBJ whole genome shotgun (WGS) entry which is preliminary data.</text>
</comment>
<proteinExistence type="predicted"/>
<accession>A0ABP8ISQ5</accession>
<sequence>MLATDYTHLLTLPDAHGAPLAEYLHYPADELLHVRWHGQLTSTEVIRVVQHGGQWRQQLTYTRLLNDKRDAGGDWSEALPWLQYEWLPQALAVGIKALAYVLSPRHENGLATQQFVQAVRPHLAIELFDDLDEAVAWLRRQ</sequence>
<evidence type="ECO:0008006" key="3">
    <source>
        <dbReference type="Google" id="ProtNLM"/>
    </source>
</evidence>
<dbReference type="EMBL" id="BAABGZ010000082">
    <property type="protein sequence ID" value="GAA4371002.1"/>
    <property type="molecule type" value="Genomic_DNA"/>
</dbReference>
<name>A0ABP8ISQ5_9BACT</name>
<dbReference type="Proteomes" id="UP001501153">
    <property type="component" value="Unassembled WGS sequence"/>
</dbReference>
<organism evidence="1 2">
    <name type="scientific">Hymenobacter saemangeumensis</name>
    <dbReference type="NCBI Taxonomy" id="1084522"/>
    <lineage>
        <taxon>Bacteria</taxon>
        <taxon>Pseudomonadati</taxon>
        <taxon>Bacteroidota</taxon>
        <taxon>Cytophagia</taxon>
        <taxon>Cytophagales</taxon>
        <taxon>Hymenobacteraceae</taxon>
        <taxon>Hymenobacter</taxon>
    </lineage>
</organism>
<gene>
    <name evidence="1" type="ORF">GCM10023185_46040</name>
</gene>
<reference evidence="2" key="1">
    <citation type="journal article" date="2019" name="Int. J. Syst. Evol. Microbiol.">
        <title>The Global Catalogue of Microorganisms (GCM) 10K type strain sequencing project: providing services to taxonomists for standard genome sequencing and annotation.</title>
        <authorList>
            <consortium name="The Broad Institute Genomics Platform"/>
            <consortium name="The Broad Institute Genome Sequencing Center for Infectious Disease"/>
            <person name="Wu L."/>
            <person name="Ma J."/>
        </authorList>
    </citation>
    <scope>NUCLEOTIDE SEQUENCE [LARGE SCALE GENOMIC DNA]</scope>
    <source>
        <strain evidence="2">JCM 17923</strain>
    </source>
</reference>